<dbReference type="GO" id="GO:0006508">
    <property type="term" value="P:proteolysis"/>
    <property type="evidence" value="ECO:0007669"/>
    <property type="project" value="UniProtKB-KW"/>
</dbReference>
<evidence type="ECO:0000313" key="15">
    <source>
        <dbReference type="EMBL" id="KAF7721971.1"/>
    </source>
</evidence>
<organism evidence="15 16">
    <name type="scientific">Apophysomyces ossiformis</name>
    <dbReference type="NCBI Taxonomy" id="679940"/>
    <lineage>
        <taxon>Eukaryota</taxon>
        <taxon>Fungi</taxon>
        <taxon>Fungi incertae sedis</taxon>
        <taxon>Mucoromycota</taxon>
        <taxon>Mucoromycotina</taxon>
        <taxon>Mucoromycetes</taxon>
        <taxon>Mucorales</taxon>
        <taxon>Mucorineae</taxon>
        <taxon>Mucoraceae</taxon>
        <taxon>Apophysomyces</taxon>
    </lineage>
</organism>
<evidence type="ECO:0000256" key="8">
    <source>
        <dbReference type="ARBA" id="ARBA00023145"/>
    </source>
</evidence>
<keyword evidence="8" id="KW-0865">Zymogen</keyword>
<evidence type="ECO:0000256" key="10">
    <source>
        <dbReference type="PIRSR" id="PIRSR601461-1"/>
    </source>
</evidence>
<evidence type="ECO:0000256" key="4">
    <source>
        <dbReference type="ARBA" id="ARBA00022670"/>
    </source>
</evidence>
<dbReference type="FunFam" id="2.40.70.10:FF:000008">
    <property type="entry name" value="Cathepsin D"/>
    <property type="match status" value="1"/>
</dbReference>
<dbReference type="InterPro" id="IPR021109">
    <property type="entry name" value="Peptidase_aspartic_dom_sf"/>
</dbReference>
<feature type="active site" evidence="10">
    <location>
        <position position="68"/>
    </location>
</feature>
<evidence type="ECO:0000256" key="5">
    <source>
        <dbReference type="ARBA" id="ARBA00022729"/>
    </source>
</evidence>
<feature type="compositionally biased region" description="Polar residues" evidence="13">
    <location>
        <begin position="424"/>
        <end position="435"/>
    </location>
</feature>
<dbReference type="SUPFAM" id="SSF50630">
    <property type="entry name" value="Acid proteases"/>
    <property type="match status" value="1"/>
</dbReference>
<evidence type="ECO:0000256" key="1">
    <source>
        <dbReference type="ARBA" id="ARBA00001130"/>
    </source>
</evidence>
<evidence type="ECO:0000259" key="14">
    <source>
        <dbReference type="PROSITE" id="PS51767"/>
    </source>
</evidence>
<feature type="domain" description="Peptidase A1" evidence="14">
    <location>
        <begin position="50"/>
        <end position="414"/>
    </location>
</feature>
<dbReference type="PROSITE" id="PS51767">
    <property type="entry name" value="PEPTIDASE_A1"/>
    <property type="match status" value="1"/>
</dbReference>
<dbReference type="GO" id="GO:0004190">
    <property type="term" value="F:aspartic-type endopeptidase activity"/>
    <property type="evidence" value="ECO:0007669"/>
    <property type="project" value="UniProtKB-KW"/>
</dbReference>
<evidence type="ECO:0000256" key="7">
    <source>
        <dbReference type="ARBA" id="ARBA00022801"/>
    </source>
</evidence>
<dbReference type="InterPro" id="IPR034164">
    <property type="entry name" value="Pepsin-like_dom"/>
</dbReference>
<evidence type="ECO:0000256" key="12">
    <source>
        <dbReference type="RuleBase" id="RU000454"/>
    </source>
</evidence>
<evidence type="ECO:0000313" key="16">
    <source>
        <dbReference type="Proteomes" id="UP000605846"/>
    </source>
</evidence>
<evidence type="ECO:0000256" key="3">
    <source>
        <dbReference type="ARBA" id="ARBA00013205"/>
    </source>
</evidence>
<keyword evidence="9 11" id="KW-1015">Disulfide bond</keyword>
<comment type="similarity">
    <text evidence="2 12">Belongs to the peptidase A1 family.</text>
</comment>
<sequence>MLFTEATDTSSVTDGILRIPVRRNNLQKQAIMDKRDGSTAPLYNFKGKTYTIEIGVGTPSQLFNVSLDTGSADLWIPTTNCPVTSCPLARFDQTKSSSFKSTGQAFSNTYGIGEVNGTYGFDVVTVGGTSLPNQSVGFASETREIIDTQTDGLLGMAWPGMNTIRNRKDSVPFPFNLMQQNKLAQPIFSVYFNSQFAMGNVGELILGGIDQTKFSGTLAYVPVATYSPTLTGNLFPNLGQFSGDQGTYIYWTVPGQAITVPSSSGQPTFSTNFDKLRPFIFDTGTTITYVSDDIIPGILKALTQNSSDYRYNFLDQTYRINCALAKQSNVVEFDLSTSLSNATSNPVKVSVPIADLIIPIDSNSPDTARACAFGLAPQPLGTSLSMGNAYILGDSVLRSVYQVYDMKNSRIGVAPAKNNPFSWNDTAAASSTSRPGSGRFPTNDPFPFPTGLGPRSAASKTSISSFVTMGTATLILYILA</sequence>
<evidence type="ECO:0000256" key="9">
    <source>
        <dbReference type="ARBA" id="ARBA00023157"/>
    </source>
</evidence>
<protein>
    <recommendedName>
        <fullName evidence="3">rhizopuspepsin</fullName>
        <ecNumber evidence="3">3.4.23.21</ecNumber>
    </recommendedName>
</protein>
<feature type="active site" evidence="10">
    <location>
        <position position="282"/>
    </location>
</feature>
<keyword evidence="6 12" id="KW-0064">Aspartyl protease</keyword>
<dbReference type="EMBL" id="JABAYA010000221">
    <property type="protein sequence ID" value="KAF7721971.1"/>
    <property type="molecule type" value="Genomic_DNA"/>
</dbReference>
<dbReference type="Pfam" id="PF00026">
    <property type="entry name" value="Asp"/>
    <property type="match status" value="1"/>
</dbReference>
<keyword evidence="7 12" id="KW-0378">Hydrolase</keyword>
<comment type="catalytic activity">
    <reaction evidence="1">
        <text>Hydrolysis of proteins with broad specificity similar to that of pepsin A, preferring hydrophobic residues at P1 and P1'. Clots milk and activates trypsinogen. Does not cleave 4-Gln-|-His-5, but does cleave 10-His-|-Leu-11 and 12-Val-|-Glu-13 in B chain of insulin.</text>
        <dbReference type="EC" id="3.4.23.21"/>
    </reaction>
</comment>
<accession>A0A8H7BGN6</accession>
<dbReference type="InterPro" id="IPR001969">
    <property type="entry name" value="Aspartic_peptidase_AS"/>
</dbReference>
<evidence type="ECO:0000256" key="2">
    <source>
        <dbReference type="ARBA" id="ARBA00007447"/>
    </source>
</evidence>
<proteinExistence type="inferred from homology"/>
<dbReference type="EC" id="3.4.23.21" evidence="3"/>
<dbReference type="PRINTS" id="PR00792">
    <property type="entry name" value="PEPSIN"/>
</dbReference>
<dbReference type="PANTHER" id="PTHR47966:SF65">
    <property type="entry name" value="ASPARTIC-TYPE ENDOPEPTIDASE"/>
    <property type="match status" value="1"/>
</dbReference>
<dbReference type="PROSITE" id="PS00141">
    <property type="entry name" value="ASP_PROTEASE"/>
    <property type="match status" value="1"/>
</dbReference>
<feature type="region of interest" description="Disordered" evidence="13">
    <location>
        <begin position="424"/>
        <end position="443"/>
    </location>
</feature>
<dbReference type="AlphaFoldDB" id="A0A8H7BGN6"/>
<dbReference type="Gene3D" id="2.40.70.10">
    <property type="entry name" value="Acid Proteases"/>
    <property type="match status" value="2"/>
</dbReference>
<evidence type="ECO:0000256" key="6">
    <source>
        <dbReference type="ARBA" id="ARBA00022750"/>
    </source>
</evidence>
<name>A0A8H7BGN6_9FUNG</name>
<reference evidence="15" key="1">
    <citation type="submission" date="2020-01" db="EMBL/GenBank/DDBJ databases">
        <title>Genome Sequencing of Three Apophysomyces-Like Fungal Strains Confirms a Novel Fungal Genus in the Mucoromycota with divergent Burkholderia-like Endosymbiotic Bacteria.</title>
        <authorList>
            <person name="Stajich J.E."/>
            <person name="Macias A.M."/>
            <person name="Carter-House D."/>
            <person name="Lovett B."/>
            <person name="Kasson L.R."/>
            <person name="Berry K."/>
            <person name="Grigoriev I."/>
            <person name="Chang Y."/>
            <person name="Spatafora J."/>
            <person name="Kasson M.T."/>
        </authorList>
    </citation>
    <scope>NUCLEOTIDE SEQUENCE</scope>
    <source>
        <strain evidence="15">NRRL A-21654</strain>
    </source>
</reference>
<keyword evidence="16" id="KW-1185">Reference proteome</keyword>
<dbReference type="Proteomes" id="UP000605846">
    <property type="component" value="Unassembled WGS sequence"/>
</dbReference>
<dbReference type="InterPro" id="IPR001461">
    <property type="entry name" value="Aspartic_peptidase_A1"/>
</dbReference>
<dbReference type="OrthoDB" id="771136at2759"/>
<keyword evidence="5" id="KW-0732">Signal</keyword>
<dbReference type="CDD" id="cd05471">
    <property type="entry name" value="pepsin_like"/>
    <property type="match status" value="1"/>
</dbReference>
<dbReference type="InterPro" id="IPR033121">
    <property type="entry name" value="PEPTIDASE_A1"/>
</dbReference>
<dbReference type="PANTHER" id="PTHR47966">
    <property type="entry name" value="BETA-SITE APP-CLEAVING ENZYME, ISOFORM A-RELATED"/>
    <property type="match status" value="1"/>
</dbReference>
<feature type="disulfide bond" evidence="11">
    <location>
        <begin position="81"/>
        <end position="86"/>
    </location>
</feature>
<gene>
    <name evidence="15" type="ORF">EC973_003884</name>
</gene>
<evidence type="ECO:0000256" key="11">
    <source>
        <dbReference type="PIRSR" id="PIRSR601461-2"/>
    </source>
</evidence>
<evidence type="ECO:0000256" key="13">
    <source>
        <dbReference type="SAM" id="MobiDB-lite"/>
    </source>
</evidence>
<comment type="caution">
    <text evidence="15">The sequence shown here is derived from an EMBL/GenBank/DDBJ whole genome shotgun (WGS) entry which is preliminary data.</text>
</comment>
<keyword evidence="4 12" id="KW-0645">Protease</keyword>